<dbReference type="PROSITE" id="PS50048">
    <property type="entry name" value="ZN2_CY6_FUNGAL_2"/>
    <property type="match status" value="1"/>
</dbReference>
<evidence type="ECO:0000313" key="8">
    <source>
        <dbReference type="Proteomes" id="UP001610563"/>
    </source>
</evidence>
<feature type="domain" description="Zn(2)-C6 fungal-type" evidence="6">
    <location>
        <begin position="9"/>
        <end position="37"/>
    </location>
</feature>
<dbReference type="Gene3D" id="4.10.240.10">
    <property type="entry name" value="Zn(2)-C6 fungal-type DNA-binding domain"/>
    <property type="match status" value="1"/>
</dbReference>
<gene>
    <name evidence="7" type="ORF">BJX66DRAFT_58654</name>
</gene>
<evidence type="ECO:0000259" key="6">
    <source>
        <dbReference type="PROSITE" id="PS50048"/>
    </source>
</evidence>
<dbReference type="Pfam" id="PF11951">
    <property type="entry name" value="Fungal_trans_2"/>
    <property type="match status" value="1"/>
</dbReference>
<evidence type="ECO:0000256" key="3">
    <source>
        <dbReference type="ARBA" id="ARBA00023163"/>
    </source>
</evidence>
<evidence type="ECO:0000256" key="4">
    <source>
        <dbReference type="ARBA" id="ARBA00023242"/>
    </source>
</evidence>
<protein>
    <recommendedName>
        <fullName evidence="6">Zn(2)-C6 fungal-type domain-containing protein</fullName>
    </recommendedName>
</protein>
<dbReference type="SUPFAM" id="SSF57701">
    <property type="entry name" value="Zn2/Cys6 DNA-binding domain"/>
    <property type="match status" value="1"/>
</dbReference>
<organism evidence="7 8">
    <name type="scientific">Aspergillus keveii</name>
    <dbReference type="NCBI Taxonomy" id="714993"/>
    <lineage>
        <taxon>Eukaryota</taxon>
        <taxon>Fungi</taxon>
        <taxon>Dikarya</taxon>
        <taxon>Ascomycota</taxon>
        <taxon>Pezizomycotina</taxon>
        <taxon>Eurotiomycetes</taxon>
        <taxon>Eurotiomycetidae</taxon>
        <taxon>Eurotiales</taxon>
        <taxon>Aspergillaceae</taxon>
        <taxon>Aspergillus</taxon>
        <taxon>Aspergillus subgen. Nidulantes</taxon>
    </lineage>
</organism>
<feature type="region of interest" description="Disordered" evidence="5">
    <location>
        <begin position="54"/>
        <end position="80"/>
    </location>
</feature>
<keyword evidence="8" id="KW-1185">Reference proteome</keyword>
<dbReference type="InterPro" id="IPR021858">
    <property type="entry name" value="Fun_TF"/>
</dbReference>
<dbReference type="Pfam" id="PF00172">
    <property type="entry name" value="Zn_clus"/>
    <property type="match status" value="1"/>
</dbReference>
<dbReference type="Proteomes" id="UP001610563">
    <property type="component" value="Unassembled WGS sequence"/>
</dbReference>
<keyword evidence="3" id="KW-0804">Transcription</keyword>
<dbReference type="PANTHER" id="PTHR38111:SF6">
    <property type="entry name" value="FINGER DOMAIN PROTEIN, PUTATIVE (AFU_ORTHOLOGUE AFUA_8G01940)-RELATED"/>
    <property type="match status" value="1"/>
</dbReference>
<dbReference type="SMART" id="SM00066">
    <property type="entry name" value="GAL4"/>
    <property type="match status" value="1"/>
</dbReference>
<accession>A0ABR4FQI3</accession>
<evidence type="ECO:0000256" key="5">
    <source>
        <dbReference type="SAM" id="MobiDB-lite"/>
    </source>
</evidence>
<comment type="caution">
    <text evidence="7">The sequence shown here is derived from an EMBL/GenBank/DDBJ whole genome shotgun (WGS) entry which is preliminary data.</text>
</comment>
<keyword evidence="1" id="KW-0805">Transcription regulation</keyword>
<evidence type="ECO:0000256" key="1">
    <source>
        <dbReference type="ARBA" id="ARBA00023015"/>
    </source>
</evidence>
<evidence type="ECO:0000313" key="7">
    <source>
        <dbReference type="EMBL" id="KAL2785512.1"/>
    </source>
</evidence>
<evidence type="ECO:0000256" key="2">
    <source>
        <dbReference type="ARBA" id="ARBA00023125"/>
    </source>
</evidence>
<keyword evidence="2" id="KW-0238">DNA-binding</keyword>
<sequence>MVGVPRSKGCQTCLQRRVKCDLTHPECLQCSRRLMKCPGYEKRWKFYNQTAGPIENKPRARSTRQARPAQMRSAPVASSNDTIDERVEPNLVVRAFDLQGKEIFCSFLLASFPAQFASCGGRVDVNWIDYARQPVLDAPQALTWAFRSIATLHMGLTYHDSEKITSSRHMYSQSLKYLSDLVSHPRYQRGAETLAAAILLNIYEMRDAISPLSWLAHAQGLATIIQLRGPEAHRTGFGTTLLKSCRSMLVSEAFIRGGRCFLDKPEWQTFLREVVESETKSSKGSKLGILVDRAFIEVSCCPRWLMETRMLLEAPPDTAPSTSIPPLALLQRMTQSRDTLSVIQQQLEIALSRQGTPVHDTSWEDFIGPIAFNFIGAFAQSAMNGIRLAVALLDHLIGLVGIHLLLYQENSSDYVSSSSSSSASGSPRSFIVNPWSDLGSHGAAWQLDFDPDYGLSLFYMTRETSGWMDRMMMSMGLLGVRPRVTSQTF</sequence>
<dbReference type="EMBL" id="JBFTWV010000142">
    <property type="protein sequence ID" value="KAL2785512.1"/>
    <property type="molecule type" value="Genomic_DNA"/>
</dbReference>
<proteinExistence type="predicted"/>
<dbReference type="InterPro" id="IPR001138">
    <property type="entry name" value="Zn2Cys6_DnaBD"/>
</dbReference>
<dbReference type="PANTHER" id="PTHR38111">
    <property type="entry name" value="ZN(2)-C6 FUNGAL-TYPE DOMAIN-CONTAINING PROTEIN-RELATED"/>
    <property type="match status" value="1"/>
</dbReference>
<dbReference type="InterPro" id="IPR036864">
    <property type="entry name" value="Zn2-C6_fun-type_DNA-bd_sf"/>
</dbReference>
<dbReference type="InterPro" id="IPR053178">
    <property type="entry name" value="Osmoadaptation_assoc"/>
</dbReference>
<name>A0ABR4FQI3_9EURO</name>
<keyword evidence="4" id="KW-0539">Nucleus</keyword>
<reference evidence="7 8" key="1">
    <citation type="submission" date="2024-07" db="EMBL/GenBank/DDBJ databases">
        <title>Section-level genome sequencing and comparative genomics of Aspergillus sections Usti and Cavernicolus.</title>
        <authorList>
            <consortium name="Lawrence Berkeley National Laboratory"/>
            <person name="Nybo J.L."/>
            <person name="Vesth T.C."/>
            <person name="Theobald S."/>
            <person name="Frisvad J.C."/>
            <person name="Larsen T.O."/>
            <person name="Kjaerboelling I."/>
            <person name="Rothschild-Mancinelli K."/>
            <person name="Lyhne E.K."/>
            <person name="Kogle M.E."/>
            <person name="Barry K."/>
            <person name="Clum A."/>
            <person name="Na H."/>
            <person name="Ledsgaard L."/>
            <person name="Lin J."/>
            <person name="Lipzen A."/>
            <person name="Kuo A."/>
            <person name="Riley R."/>
            <person name="Mondo S."/>
            <person name="Labutti K."/>
            <person name="Haridas S."/>
            <person name="Pangalinan J."/>
            <person name="Salamov A.A."/>
            <person name="Simmons B.A."/>
            <person name="Magnuson J.K."/>
            <person name="Chen J."/>
            <person name="Drula E."/>
            <person name="Henrissat B."/>
            <person name="Wiebenga A."/>
            <person name="Lubbers R.J."/>
            <person name="Gomes A.C."/>
            <person name="Makela M.R."/>
            <person name="Stajich J."/>
            <person name="Grigoriev I.V."/>
            <person name="Mortensen U.H."/>
            <person name="De Vries R.P."/>
            <person name="Baker S.E."/>
            <person name="Andersen M.R."/>
        </authorList>
    </citation>
    <scope>NUCLEOTIDE SEQUENCE [LARGE SCALE GENOMIC DNA]</scope>
    <source>
        <strain evidence="7 8">CBS 209.92</strain>
    </source>
</reference>